<dbReference type="Gene3D" id="2.60.40.640">
    <property type="match status" value="1"/>
</dbReference>
<reference evidence="3 4" key="1">
    <citation type="submission" date="2009-08" db="EMBL/GenBank/DDBJ databases">
        <title>The Genome Sequence of Spizellomyces punctatus strain DAOM BR117.</title>
        <authorList>
            <consortium name="The Broad Institute Genome Sequencing Platform"/>
            <person name="Russ C."/>
            <person name="Cuomo C."/>
            <person name="Shea T."/>
            <person name="Young S.K."/>
            <person name="Zeng Q."/>
            <person name="Koehrsen M."/>
            <person name="Haas B."/>
            <person name="Borodovsky M."/>
            <person name="Guigo R."/>
            <person name="Alvarado L."/>
            <person name="Berlin A."/>
            <person name="Bochicchio J."/>
            <person name="Borenstein D."/>
            <person name="Chapman S."/>
            <person name="Chen Z."/>
            <person name="Engels R."/>
            <person name="Freedman E."/>
            <person name="Gellesch M."/>
            <person name="Goldberg J."/>
            <person name="Griggs A."/>
            <person name="Gujja S."/>
            <person name="Heiman D."/>
            <person name="Hepburn T."/>
            <person name="Howarth C."/>
            <person name="Jen D."/>
            <person name="Larson L."/>
            <person name="Lewis B."/>
            <person name="Mehta T."/>
            <person name="Park D."/>
            <person name="Pearson M."/>
            <person name="Roberts A."/>
            <person name="Saif S."/>
            <person name="Shenoy N."/>
            <person name="Sisk P."/>
            <person name="Stolte C."/>
            <person name="Sykes S."/>
            <person name="Thomson T."/>
            <person name="Walk T."/>
            <person name="White J."/>
            <person name="Yandava C."/>
            <person name="Burger G."/>
            <person name="Gray M.W."/>
            <person name="Holland P.W.H."/>
            <person name="King N."/>
            <person name="Lang F.B.F."/>
            <person name="Roger A.J."/>
            <person name="Ruiz-Trillo I."/>
            <person name="Lander E."/>
            <person name="Nusbaum C."/>
        </authorList>
    </citation>
    <scope>NUCLEOTIDE SEQUENCE [LARGE SCALE GENOMIC DNA]</scope>
    <source>
        <strain evidence="3 4">DAOM BR117</strain>
    </source>
</reference>
<feature type="region of interest" description="Disordered" evidence="1">
    <location>
        <begin position="99"/>
        <end position="147"/>
    </location>
</feature>
<dbReference type="EMBL" id="KQ257474">
    <property type="protein sequence ID" value="KNC95875.1"/>
    <property type="molecule type" value="Genomic_DNA"/>
</dbReference>
<dbReference type="AlphaFoldDB" id="A0A0L0H335"/>
<dbReference type="GO" id="GO:0005829">
    <property type="term" value="C:cytosol"/>
    <property type="evidence" value="ECO:0007669"/>
    <property type="project" value="TreeGrafter"/>
</dbReference>
<dbReference type="InterPro" id="IPR014752">
    <property type="entry name" value="Arrestin-like_C"/>
</dbReference>
<dbReference type="GO" id="GO:0031625">
    <property type="term" value="F:ubiquitin protein ligase binding"/>
    <property type="evidence" value="ECO:0007669"/>
    <property type="project" value="TreeGrafter"/>
</dbReference>
<evidence type="ECO:0000259" key="2">
    <source>
        <dbReference type="Pfam" id="PF00339"/>
    </source>
</evidence>
<proteinExistence type="predicted"/>
<dbReference type="InParanoid" id="A0A0L0H335"/>
<dbReference type="GeneID" id="27691881"/>
<dbReference type="InterPro" id="IPR014756">
    <property type="entry name" value="Ig_E-set"/>
</dbReference>
<evidence type="ECO:0000256" key="1">
    <source>
        <dbReference type="SAM" id="MobiDB-lite"/>
    </source>
</evidence>
<dbReference type="PANTHER" id="PTHR11188">
    <property type="entry name" value="ARRESTIN DOMAIN CONTAINING PROTEIN"/>
    <property type="match status" value="1"/>
</dbReference>
<accession>A0A0L0H335</accession>
<dbReference type="GO" id="GO:0005886">
    <property type="term" value="C:plasma membrane"/>
    <property type="evidence" value="ECO:0007669"/>
    <property type="project" value="TreeGrafter"/>
</dbReference>
<keyword evidence="4" id="KW-1185">Reference proteome</keyword>
<dbReference type="RefSeq" id="XP_016603915.1">
    <property type="nucleotide sequence ID" value="XM_016756893.1"/>
</dbReference>
<feature type="region of interest" description="Disordered" evidence="1">
    <location>
        <begin position="461"/>
        <end position="506"/>
    </location>
</feature>
<dbReference type="Proteomes" id="UP000053201">
    <property type="component" value="Unassembled WGS sequence"/>
</dbReference>
<protein>
    <recommendedName>
        <fullName evidence="2">Arrestin-like N-terminal domain-containing protein</fullName>
    </recommendedName>
</protein>
<feature type="region of interest" description="Disordered" evidence="1">
    <location>
        <begin position="537"/>
        <end position="575"/>
    </location>
</feature>
<dbReference type="OrthoDB" id="2333384at2759"/>
<evidence type="ECO:0000313" key="3">
    <source>
        <dbReference type="EMBL" id="KNC95875.1"/>
    </source>
</evidence>
<dbReference type="Pfam" id="PF00339">
    <property type="entry name" value="Arrestin_N"/>
    <property type="match status" value="1"/>
</dbReference>
<sequence>MLPFVKSANVEIHLDNDRIELADGLPNGAPIPVLSGKIVLTSSKNVGLVDLTLSVQGVLDCDATVLNLVNDVIGTSPVHPVSQSILSYEKTLWRASPGKPAVAPTETVSTTSSPVKSRELPGGDTVLLGSQAPNKGSKASTSTNGELPAGRREWPFSFKLPSTLLPSVNTRYGRVSYILKARLKRKGLGLDFNARRTFTVVRTRSRGAASFGDFPLEDKTALFSGMVTMPTIAFCDDPTLRVKLNLKVLEPNKVRDIRSVKCYVKEVSGFCHEGQFYENQTLLGSPSIWKPADEPPSPVDDSDEHPFALARTMVQAGQKQKLVDTSAVPFTVSTVGANMDFDTPHMRIYHLLKVKVDYEPWGADLGKSPPLSLPGNPLSSSSSTSHRKVETCVMQIPLPMWWASSRRPQSWLEGLPTRTASEKLLGVSKSRFRLRNSSEPVELLTRRVHEQSPNRPIFRKTAESSPALYSGRENTLERSNAVRGKKNDVNKALPSRPDSMSSVTSGQWTLDETGVYTFKMEDGTATSSGLDTVFEEADDENADERENKPPQTQVPASDKKQRNRQSAGFYTSISRDDGNPVYSYNELALSESVFTSGKTLTDSPIAVSVRESGKWELDAEGVYTFV</sequence>
<evidence type="ECO:0000313" key="4">
    <source>
        <dbReference type="Proteomes" id="UP000053201"/>
    </source>
</evidence>
<dbReference type="InterPro" id="IPR050357">
    <property type="entry name" value="Arrestin_domain-protein"/>
</dbReference>
<dbReference type="GO" id="GO:0030674">
    <property type="term" value="F:protein-macromolecule adaptor activity"/>
    <property type="evidence" value="ECO:0007669"/>
    <property type="project" value="TreeGrafter"/>
</dbReference>
<feature type="domain" description="Arrestin-like N-terminal" evidence="2">
    <location>
        <begin position="138"/>
        <end position="202"/>
    </location>
</feature>
<dbReference type="VEuPathDB" id="FungiDB:SPPG_08739"/>
<feature type="compositionally biased region" description="Low complexity" evidence="1">
    <location>
        <begin position="100"/>
        <end position="115"/>
    </location>
</feature>
<dbReference type="SUPFAM" id="SSF81296">
    <property type="entry name" value="E set domains"/>
    <property type="match status" value="1"/>
</dbReference>
<feature type="compositionally biased region" description="Polar residues" evidence="1">
    <location>
        <begin position="564"/>
        <end position="573"/>
    </location>
</feature>
<dbReference type="PANTHER" id="PTHR11188:SF17">
    <property type="entry name" value="FI21816P1"/>
    <property type="match status" value="1"/>
</dbReference>
<feature type="compositionally biased region" description="Polar residues" evidence="1">
    <location>
        <begin position="131"/>
        <end position="145"/>
    </location>
</feature>
<dbReference type="GO" id="GO:0070086">
    <property type="term" value="P:ubiquitin-dependent endocytosis"/>
    <property type="evidence" value="ECO:0007669"/>
    <property type="project" value="TreeGrafter"/>
</dbReference>
<dbReference type="InterPro" id="IPR011021">
    <property type="entry name" value="Arrestin-like_N"/>
</dbReference>
<gene>
    <name evidence="3" type="ORF">SPPG_08739</name>
</gene>
<name>A0A0L0H335_SPIPD</name>
<organism evidence="3 4">
    <name type="scientific">Spizellomyces punctatus (strain DAOM BR117)</name>
    <dbReference type="NCBI Taxonomy" id="645134"/>
    <lineage>
        <taxon>Eukaryota</taxon>
        <taxon>Fungi</taxon>
        <taxon>Fungi incertae sedis</taxon>
        <taxon>Chytridiomycota</taxon>
        <taxon>Chytridiomycota incertae sedis</taxon>
        <taxon>Chytridiomycetes</taxon>
        <taxon>Spizellomycetales</taxon>
        <taxon>Spizellomycetaceae</taxon>
        <taxon>Spizellomyces</taxon>
    </lineage>
</organism>